<dbReference type="EMBL" id="LN555523">
    <property type="protein sequence ID" value="CED93270.1"/>
    <property type="molecule type" value="Genomic_DNA"/>
</dbReference>
<dbReference type="KEGG" id="ril:CRIB_515"/>
<evidence type="ECO:0000313" key="2">
    <source>
        <dbReference type="Proteomes" id="UP000245622"/>
    </source>
</evidence>
<evidence type="ECO:0000313" key="1">
    <source>
        <dbReference type="EMBL" id="CED93270.1"/>
    </source>
</evidence>
<accession>A0A1V1HZ74</accession>
<sequence>MKKKLILILSFMIFGFELIGCNKDNVETIKDTISNNYAEVNGEDLEILEWSYSAKEPDNPDKNSASFMGDITMGSKDYMSKKAVNINLKEGQSLRIETKTYYPITVMLKDNSNEEYLFNKTSTPVDSSILVDEVKKDGQYELMVDFNEIDEFTFKVYIVNKK</sequence>
<dbReference type="AlphaFoldDB" id="A0A1V1HZ74"/>
<dbReference type="GeneID" id="82204703"/>
<name>A0A1V1HZ74_9FIRM</name>
<reference evidence="1 2" key="1">
    <citation type="submission" date="2014-04" db="EMBL/GenBank/DDBJ databases">
        <authorList>
            <person name="Hornung B.V."/>
        </authorList>
    </citation>
    <scope>NUCLEOTIDE SEQUENCE [LARGE SCALE GENOMIC DNA]</scope>
    <source>
        <strain evidence="1 2">CRIB</strain>
    </source>
</reference>
<dbReference type="RefSeq" id="WP_180703007.1">
    <property type="nucleotide sequence ID" value="NZ_CAJUCR010000050.1"/>
</dbReference>
<protein>
    <submittedName>
        <fullName evidence="1">Uncharacterized protein</fullName>
    </submittedName>
</protein>
<gene>
    <name evidence="1" type="ORF">CRIB_515</name>
</gene>
<keyword evidence="2" id="KW-1185">Reference proteome</keyword>
<dbReference type="Proteomes" id="UP000245622">
    <property type="component" value="Chromosome 1"/>
</dbReference>
<organism evidence="1 2">
    <name type="scientific">Romboutsia ilealis</name>
    <dbReference type="NCBI Taxonomy" id="1115758"/>
    <lineage>
        <taxon>Bacteria</taxon>
        <taxon>Bacillati</taxon>
        <taxon>Bacillota</taxon>
        <taxon>Clostridia</taxon>
        <taxon>Peptostreptococcales</taxon>
        <taxon>Peptostreptococcaceae</taxon>
        <taxon>Romboutsia</taxon>
    </lineage>
</organism>
<proteinExistence type="predicted"/>